<organism evidence="7 8">
    <name type="scientific">Micrococcus flavus</name>
    <dbReference type="NCBI Taxonomy" id="384602"/>
    <lineage>
        <taxon>Bacteria</taxon>
        <taxon>Bacillati</taxon>
        <taxon>Actinomycetota</taxon>
        <taxon>Actinomycetes</taxon>
        <taxon>Micrococcales</taxon>
        <taxon>Micrococcaceae</taxon>
        <taxon>Micrococcus</taxon>
    </lineage>
</organism>
<evidence type="ECO:0000256" key="1">
    <source>
        <dbReference type="ARBA" id="ARBA00022603"/>
    </source>
</evidence>
<accession>A0A4Y8X5D3</accession>
<dbReference type="Pfam" id="PF08704">
    <property type="entry name" value="GCD14"/>
    <property type="match status" value="1"/>
</dbReference>
<dbReference type="InterPro" id="IPR029063">
    <property type="entry name" value="SAM-dependent_MTases_sf"/>
</dbReference>
<reference evidence="7 8" key="1">
    <citation type="submission" date="2020-08" db="EMBL/GenBank/DDBJ databases">
        <title>Sequencing the genomes of 1000 actinobacteria strains.</title>
        <authorList>
            <person name="Klenk H.-P."/>
        </authorList>
    </citation>
    <scope>NUCLEOTIDE SEQUENCE [LARGE SCALE GENOMIC DNA]</scope>
    <source>
        <strain evidence="7 8">DSM 19079</strain>
    </source>
</reference>
<dbReference type="GO" id="GO:0043827">
    <property type="term" value="F:tRNA (adenine(57)-N1)/(adenine(58)-N1)-methyltransferase activity"/>
    <property type="evidence" value="ECO:0007669"/>
    <property type="project" value="UniProtKB-EC"/>
</dbReference>
<dbReference type="EC" id="2.1.1.220" evidence="7"/>
<protein>
    <submittedName>
        <fullName evidence="7">tRNA (Adenine57-N1/adenine58-N1)-methyltransferase</fullName>
        <ecNumber evidence="7">2.1.1.219</ecNumber>
        <ecNumber evidence="7">2.1.1.220</ecNumber>
    </submittedName>
</protein>
<dbReference type="Gene3D" id="3.40.50.150">
    <property type="entry name" value="Vaccinia Virus protein VP39"/>
    <property type="match status" value="1"/>
</dbReference>
<name>A0A4Y8X5D3_9MICC</name>
<dbReference type="GO" id="GO:0030488">
    <property type="term" value="P:tRNA methylation"/>
    <property type="evidence" value="ECO:0007669"/>
    <property type="project" value="InterPro"/>
</dbReference>
<dbReference type="PROSITE" id="PS51620">
    <property type="entry name" value="SAM_TRM61"/>
    <property type="match status" value="1"/>
</dbReference>
<feature type="domain" description="tRNA (adenine(58)-N(1))-methyltransferase catalytic subunit TRM61 C-terminal" evidence="6">
    <location>
        <begin position="94"/>
        <end position="261"/>
    </location>
</feature>
<keyword evidence="4" id="KW-0819">tRNA processing</keyword>
<dbReference type="EMBL" id="JACHMC010000001">
    <property type="protein sequence ID" value="MBB4882660.1"/>
    <property type="molecule type" value="Genomic_DNA"/>
</dbReference>
<dbReference type="InterPro" id="IPR049470">
    <property type="entry name" value="TRM61_C"/>
</dbReference>
<evidence type="ECO:0000313" key="8">
    <source>
        <dbReference type="Proteomes" id="UP000560081"/>
    </source>
</evidence>
<dbReference type="Gene3D" id="3.10.330.20">
    <property type="match status" value="1"/>
</dbReference>
<evidence type="ECO:0000256" key="4">
    <source>
        <dbReference type="ARBA" id="ARBA00022694"/>
    </source>
</evidence>
<dbReference type="PANTHER" id="PTHR12133">
    <property type="entry name" value="TRNA (ADENINE(58)-N(1))-METHYLTRANSFERASE"/>
    <property type="match status" value="1"/>
</dbReference>
<dbReference type="FunFam" id="3.40.50.150:FF:000019">
    <property type="entry name" value="tRNA (adenine(58)-N(1))-methyltransferase TrmI"/>
    <property type="match status" value="1"/>
</dbReference>
<dbReference type="GO" id="GO:0160107">
    <property type="term" value="F:tRNA (adenine(58)-N1)-methyltransferase activity"/>
    <property type="evidence" value="ECO:0007669"/>
    <property type="project" value="UniProtKB-EC"/>
</dbReference>
<sequence>MTDAPASPTPDESDVQDVPAGVTARRGPLRAGQRVQIKDAKGRLNTITLLPGGEFHSYQGVLRHDDLIGGPEGVVVQNSSGHDYQVLRPLLNDFVLSMPRGATVVYPKDAGQIVQQADIFPGAVVVEAGVGSGALSMSLLRAVGDHGELHSYERRAEFAEVARGNVESFFGGEHPAWSIHLGDAQEEMLRVHAPHSVDRVVLDMLAPWECLDAVATVLAPGGVWLNYVATATQLSRVAEAIRESGTFTAVQANETLVRGWHLDGLAVRPDHRMVAHTGFLLTARRLATGEEALMLKKRSKVSEFKPEDVEAWQPSDESRWTPQALGERPVTDKKARKAAKEARLQARRARAAEQGVDPRTVGHDTDDQSR</sequence>
<keyword evidence="3" id="KW-0949">S-adenosyl-L-methionine</keyword>
<dbReference type="EC" id="2.1.1.219" evidence="7"/>
<evidence type="ECO:0000256" key="5">
    <source>
        <dbReference type="SAM" id="MobiDB-lite"/>
    </source>
</evidence>
<dbReference type="OrthoDB" id="9781391at2"/>
<dbReference type="GO" id="GO:0031515">
    <property type="term" value="C:tRNA (m1A) methyltransferase complex"/>
    <property type="evidence" value="ECO:0007669"/>
    <property type="project" value="InterPro"/>
</dbReference>
<evidence type="ECO:0000259" key="6">
    <source>
        <dbReference type="Pfam" id="PF08704"/>
    </source>
</evidence>
<proteinExistence type="predicted"/>
<dbReference type="AlphaFoldDB" id="A0A4Y8X5D3"/>
<dbReference type="Pfam" id="PF14801">
    <property type="entry name" value="TrmI-like_N"/>
    <property type="match status" value="1"/>
</dbReference>
<dbReference type="CDD" id="cd02440">
    <property type="entry name" value="AdoMet_MTases"/>
    <property type="match status" value="1"/>
</dbReference>
<keyword evidence="8" id="KW-1185">Reference proteome</keyword>
<feature type="compositionally biased region" description="Basic and acidic residues" evidence="5">
    <location>
        <begin position="360"/>
        <end position="370"/>
    </location>
</feature>
<dbReference type="RefSeq" id="WP_135027457.1">
    <property type="nucleotide sequence ID" value="NZ_BMLA01000001.1"/>
</dbReference>
<dbReference type="Proteomes" id="UP000560081">
    <property type="component" value="Unassembled WGS sequence"/>
</dbReference>
<comment type="caution">
    <text evidence="7">The sequence shown here is derived from an EMBL/GenBank/DDBJ whole genome shotgun (WGS) entry which is preliminary data.</text>
</comment>
<evidence type="ECO:0000256" key="2">
    <source>
        <dbReference type="ARBA" id="ARBA00022679"/>
    </source>
</evidence>
<dbReference type="InterPro" id="IPR014816">
    <property type="entry name" value="tRNA_MeTrfase_Gcd14"/>
</dbReference>
<feature type="region of interest" description="Disordered" evidence="5">
    <location>
        <begin position="305"/>
        <end position="370"/>
    </location>
</feature>
<gene>
    <name evidence="7" type="ORF">BJ976_001011</name>
</gene>
<keyword evidence="1 7" id="KW-0489">Methyltransferase</keyword>
<evidence type="ECO:0000313" key="7">
    <source>
        <dbReference type="EMBL" id="MBB4882660.1"/>
    </source>
</evidence>
<dbReference type="SUPFAM" id="SSF53335">
    <property type="entry name" value="S-adenosyl-L-methionine-dependent methyltransferases"/>
    <property type="match status" value="1"/>
</dbReference>
<feature type="region of interest" description="Disordered" evidence="5">
    <location>
        <begin position="1"/>
        <end position="32"/>
    </location>
</feature>
<keyword evidence="2 7" id="KW-0808">Transferase</keyword>
<evidence type="ECO:0000256" key="3">
    <source>
        <dbReference type="ARBA" id="ARBA00022691"/>
    </source>
</evidence>
<dbReference type="PANTHER" id="PTHR12133:SF1">
    <property type="entry name" value="TRNA (ADENINE(58)-N(1))-METHYLTRANSFERASE, MITOCHONDRIAL"/>
    <property type="match status" value="1"/>
</dbReference>
<feature type="compositionally biased region" description="Basic and acidic residues" evidence="5">
    <location>
        <begin position="329"/>
        <end position="344"/>
    </location>
</feature>